<dbReference type="GO" id="GO:0012505">
    <property type="term" value="C:endomembrane system"/>
    <property type="evidence" value="ECO:0007669"/>
    <property type="project" value="TreeGrafter"/>
</dbReference>
<keyword evidence="8 10" id="KW-0472">Membrane</keyword>
<proteinExistence type="inferred from homology"/>
<dbReference type="Gene3D" id="1.20.1530.20">
    <property type="match status" value="1"/>
</dbReference>
<feature type="transmembrane region" description="Helical" evidence="10">
    <location>
        <begin position="309"/>
        <end position="331"/>
    </location>
</feature>
<protein>
    <recommendedName>
        <fullName evidence="16">Cation/H+ exchanger domain-containing protein</fullName>
    </recommendedName>
</protein>
<dbReference type="InterPro" id="IPR057290">
    <property type="entry name" value="CHX17_C"/>
</dbReference>
<evidence type="ECO:0000256" key="4">
    <source>
        <dbReference type="ARBA" id="ARBA00022692"/>
    </source>
</evidence>
<dbReference type="GO" id="GO:0006813">
    <property type="term" value="P:potassium ion transport"/>
    <property type="evidence" value="ECO:0007669"/>
    <property type="project" value="UniProtKB-KW"/>
</dbReference>
<comment type="subcellular location">
    <subcellularLocation>
        <location evidence="1">Membrane</location>
        <topology evidence="1">Multi-pass membrane protein</topology>
    </subcellularLocation>
</comment>
<evidence type="ECO:0000259" key="13">
    <source>
        <dbReference type="Pfam" id="PF23259"/>
    </source>
</evidence>
<dbReference type="PANTHER" id="PTHR32468:SF35">
    <property type="entry name" value="CATION_H+ EXCHANGER DOMAIN-CONTAINING PROTEIN"/>
    <property type="match status" value="1"/>
</dbReference>
<evidence type="ECO:0000256" key="9">
    <source>
        <dbReference type="ARBA" id="ARBA00038341"/>
    </source>
</evidence>
<feature type="transmembrane region" description="Helical" evidence="10">
    <location>
        <begin position="231"/>
        <end position="253"/>
    </location>
</feature>
<keyword evidence="6 10" id="KW-1133">Transmembrane helix</keyword>
<evidence type="ECO:0000259" key="11">
    <source>
        <dbReference type="Pfam" id="PF00999"/>
    </source>
</evidence>
<dbReference type="InterPro" id="IPR006153">
    <property type="entry name" value="Cation/H_exchanger_TM"/>
</dbReference>
<evidence type="ECO:0008006" key="16">
    <source>
        <dbReference type="Google" id="ProtNLM"/>
    </source>
</evidence>
<keyword evidence="15" id="KW-1185">Reference proteome</keyword>
<feature type="domain" description="Cation/H(+) antiporter C-terminal" evidence="13">
    <location>
        <begin position="624"/>
        <end position="762"/>
    </location>
</feature>
<comment type="similarity">
    <text evidence="9">Belongs to the monovalent cation:proton antiporter 2 (CPA2) transporter (TC 2.A.37) family. CHX (TC 2.A.37.4) subfamily.</text>
</comment>
<evidence type="ECO:0000313" key="15">
    <source>
        <dbReference type="Proteomes" id="UP001359559"/>
    </source>
</evidence>
<dbReference type="InterPro" id="IPR057291">
    <property type="entry name" value="CHX17_2nd"/>
</dbReference>
<keyword evidence="5" id="KW-0630">Potassium</keyword>
<dbReference type="PANTHER" id="PTHR32468">
    <property type="entry name" value="CATION/H + ANTIPORTER"/>
    <property type="match status" value="1"/>
</dbReference>
<feature type="transmembrane region" description="Helical" evidence="10">
    <location>
        <begin position="162"/>
        <end position="186"/>
    </location>
</feature>
<reference evidence="14 15" key="1">
    <citation type="submission" date="2024-01" db="EMBL/GenBank/DDBJ databases">
        <title>The genomes of 5 underutilized Papilionoideae crops provide insights into root nodulation and disease resistance.</title>
        <authorList>
            <person name="Yuan L."/>
        </authorList>
    </citation>
    <scope>NUCLEOTIDE SEQUENCE [LARGE SCALE GENOMIC DNA]</scope>
    <source>
        <strain evidence="14">LY-2023</strain>
        <tissue evidence="14">Leaf</tissue>
    </source>
</reference>
<dbReference type="InterPro" id="IPR050794">
    <property type="entry name" value="CPA2_transporter"/>
</dbReference>
<comment type="caution">
    <text evidence="14">The sequence shown here is derived from an EMBL/GenBank/DDBJ whole genome shotgun (WGS) entry which is preliminary data.</text>
</comment>
<dbReference type="GO" id="GO:0006885">
    <property type="term" value="P:regulation of pH"/>
    <property type="evidence" value="ECO:0007669"/>
    <property type="project" value="TreeGrafter"/>
</dbReference>
<keyword evidence="2" id="KW-0813">Transport</keyword>
<name>A0AAN9K6M6_CLITE</name>
<feature type="domain" description="Cation/H(+) antiporter central" evidence="12">
    <location>
        <begin position="484"/>
        <end position="608"/>
    </location>
</feature>
<keyword evidence="3" id="KW-0633">Potassium transport</keyword>
<evidence type="ECO:0000256" key="3">
    <source>
        <dbReference type="ARBA" id="ARBA00022538"/>
    </source>
</evidence>
<dbReference type="GO" id="GO:1902600">
    <property type="term" value="P:proton transmembrane transport"/>
    <property type="evidence" value="ECO:0007669"/>
    <property type="project" value="InterPro"/>
</dbReference>
<dbReference type="Pfam" id="PF23259">
    <property type="entry name" value="CHX17_C"/>
    <property type="match status" value="1"/>
</dbReference>
<dbReference type="Proteomes" id="UP001359559">
    <property type="component" value="Unassembled WGS sequence"/>
</dbReference>
<evidence type="ECO:0000256" key="8">
    <source>
        <dbReference type="ARBA" id="ARBA00023136"/>
    </source>
</evidence>
<feature type="transmembrane region" description="Helical" evidence="10">
    <location>
        <begin position="407"/>
        <end position="425"/>
    </location>
</feature>
<evidence type="ECO:0000256" key="2">
    <source>
        <dbReference type="ARBA" id="ARBA00022448"/>
    </source>
</evidence>
<evidence type="ECO:0000313" key="14">
    <source>
        <dbReference type="EMBL" id="KAK7311174.1"/>
    </source>
</evidence>
<feature type="transmembrane region" description="Helical" evidence="10">
    <location>
        <begin position="130"/>
        <end position="150"/>
    </location>
</feature>
<feature type="transmembrane region" description="Helical" evidence="10">
    <location>
        <begin position="198"/>
        <end position="219"/>
    </location>
</feature>
<keyword evidence="7" id="KW-0406">Ion transport</keyword>
<feature type="domain" description="Cation/H+ exchanger transmembrane" evidence="11">
    <location>
        <begin position="46"/>
        <end position="425"/>
    </location>
</feature>
<dbReference type="InterPro" id="IPR038770">
    <property type="entry name" value="Na+/solute_symporter_sf"/>
</dbReference>
<dbReference type="Pfam" id="PF00999">
    <property type="entry name" value="Na_H_Exchanger"/>
    <property type="match status" value="1"/>
</dbReference>
<keyword evidence="4 10" id="KW-0812">Transmembrane</keyword>
<evidence type="ECO:0000256" key="5">
    <source>
        <dbReference type="ARBA" id="ARBA00022958"/>
    </source>
</evidence>
<feature type="transmembrane region" description="Helical" evidence="10">
    <location>
        <begin position="265"/>
        <end position="289"/>
    </location>
</feature>
<organism evidence="14 15">
    <name type="scientific">Clitoria ternatea</name>
    <name type="common">Butterfly pea</name>
    <dbReference type="NCBI Taxonomy" id="43366"/>
    <lineage>
        <taxon>Eukaryota</taxon>
        <taxon>Viridiplantae</taxon>
        <taxon>Streptophyta</taxon>
        <taxon>Embryophyta</taxon>
        <taxon>Tracheophyta</taxon>
        <taxon>Spermatophyta</taxon>
        <taxon>Magnoliopsida</taxon>
        <taxon>eudicotyledons</taxon>
        <taxon>Gunneridae</taxon>
        <taxon>Pentapetalae</taxon>
        <taxon>rosids</taxon>
        <taxon>fabids</taxon>
        <taxon>Fabales</taxon>
        <taxon>Fabaceae</taxon>
        <taxon>Papilionoideae</taxon>
        <taxon>50 kb inversion clade</taxon>
        <taxon>NPAAA clade</taxon>
        <taxon>indigoferoid/millettioid clade</taxon>
        <taxon>Phaseoleae</taxon>
        <taxon>Clitoria</taxon>
    </lineage>
</organism>
<evidence type="ECO:0000256" key="6">
    <source>
        <dbReference type="ARBA" id="ARBA00022989"/>
    </source>
</evidence>
<dbReference type="EMBL" id="JAYKXN010000002">
    <property type="protein sequence ID" value="KAK7311174.1"/>
    <property type="molecule type" value="Genomic_DNA"/>
</dbReference>
<sequence length="805" mass="90092">MDSMNGNKSSLVCHDPQSYGHDAWHPGNLMETPTSLFFMQVSLIAILSHLVDACLKPLGQSSLVSQIMGGLLVGPSMTGHQKLLSKFFFPERGMLVLDTFAHFSLVFFYFLWSLKMDFATTLRTEKRPIIIGLSVFFSTVSIPTGLAFAFKKYLSMDDSLSRSLPFIAISQSLTVFTSIAVLLTDLKLLNTDIGRTTLSAAMSADVIGFSLTVLIFLALQSNGDIPLMGYHILSIIILFIFIIFVIRPIILWTLKSSDGDSVNELCLICIILSLLLSALLSEVIGQHMSVGPIILGLAIPEGPPLGTTLIGKMETVCFAFLYPVYLAITGLSTDIFKIDMKSLWIVIVIVVLSFLIKIGAVMLPGYFYKISMKECLVIGFIMNGRGVAEITLYSLWFRKKIMSQQEFSLMVISILFTNVALTPLIKCFYDPSKQYQTGRRCSIQQIGRDSELRVMFCIHNIENMPTILNLLEASYASRESMVAVIALVLVELIGRSRPILVAHQPHDTLPSMSSDSNHIDNALRQYSQQNHGYASVQSFTSVSTFDTMHDDICRIALDGRANILILPFHKRWEIDGTIDTTNRSTHTMNIKVLERAPCSVGILIDRGILRGSSSLLTARSIFYVSVLFIGGADDVEALAYSSRMARHECVNVTVVRFLQFGEENSKDRKHDSDLIDEYRYCNAGNYRFEIVDEVVKDGIEMSTCIKRLVDYFDLVMVGKEHTECAMLQGHDQWSKCPELGVIGDMLASQDFDTKASVLVVQHQRLRGRFLKHTFTSWPNQRDQLIHDVPMHEMSSSQCTISMDKF</sequence>
<dbReference type="GO" id="GO:0015297">
    <property type="term" value="F:antiporter activity"/>
    <property type="evidence" value="ECO:0007669"/>
    <property type="project" value="InterPro"/>
</dbReference>
<evidence type="ECO:0000256" key="10">
    <source>
        <dbReference type="SAM" id="Phobius"/>
    </source>
</evidence>
<dbReference type="AlphaFoldDB" id="A0AAN9K6M6"/>
<dbReference type="GO" id="GO:0016020">
    <property type="term" value="C:membrane"/>
    <property type="evidence" value="ECO:0007669"/>
    <property type="project" value="UniProtKB-SubCell"/>
</dbReference>
<feature type="transmembrane region" description="Helical" evidence="10">
    <location>
        <begin position="343"/>
        <end position="364"/>
    </location>
</feature>
<feature type="transmembrane region" description="Helical" evidence="10">
    <location>
        <begin position="100"/>
        <end position="118"/>
    </location>
</feature>
<gene>
    <name evidence="14" type="ORF">RJT34_09139</name>
</gene>
<dbReference type="Pfam" id="PF23256">
    <property type="entry name" value="CHX17_2nd"/>
    <property type="match status" value="1"/>
</dbReference>
<evidence type="ECO:0000256" key="1">
    <source>
        <dbReference type="ARBA" id="ARBA00004141"/>
    </source>
</evidence>
<evidence type="ECO:0000259" key="12">
    <source>
        <dbReference type="Pfam" id="PF23256"/>
    </source>
</evidence>
<feature type="transmembrane region" description="Helical" evidence="10">
    <location>
        <begin position="376"/>
        <end position="395"/>
    </location>
</feature>
<accession>A0AAN9K6M6</accession>
<evidence type="ECO:0000256" key="7">
    <source>
        <dbReference type="ARBA" id="ARBA00023065"/>
    </source>
</evidence>